<dbReference type="KEGG" id="dgo:DGo_CA2593"/>
<keyword evidence="1" id="KW-1133">Transmembrane helix</keyword>
<dbReference type="AlphaFoldDB" id="H8GT68"/>
<evidence type="ECO:0000313" key="3">
    <source>
        <dbReference type="Proteomes" id="UP000007575"/>
    </source>
</evidence>
<keyword evidence="1" id="KW-0472">Membrane</keyword>
<sequence>MWSPGATLGQMTVPAPKPGLPRPARLAFLNIPLLIGLIYWAVSLLTLPFSGGTLNEALLESSRLTGTAPIQLAPEQMNAVLWTTFFFTALLVLWLALTRQAVLDGKRWGRVSSIVIGVLSLVIFPFGTVLGIVMLIGAFDRDVQAYLSR</sequence>
<gene>
    <name evidence="2" type="ordered locus">DGo_CA2593</name>
</gene>
<name>H8GT68_DEIGI</name>
<feature type="transmembrane region" description="Helical" evidence="1">
    <location>
        <begin position="79"/>
        <end position="97"/>
    </location>
</feature>
<organism evidence="2 3">
    <name type="scientific">Deinococcus gobiensis (strain DSM 21396 / JCM 16679 / CGMCC 1.7299 / I-0)</name>
    <dbReference type="NCBI Taxonomy" id="745776"/>
    <lineage>
        <taxon>Bacteria</taxon>
        <taxon>Thermotogati</taxon>
        <taxon>Deinococcota</taxon>
        <taxon>Deinococci</taxon>
        <taxon>Deinococcales</taxon>
        <taxon>Deinococcaceae</taxon>
        <taxon>Deinococcus</taxon>
    </lineage>
</organism>
<keyword evidence="1" id="KW-0812">Transmembrane</keyword>
<dbReference type="Proteomes" id="UP000007575">
    <property type="component" value="Chromosome"/>
</dbReference>
<evidence type="ECO:0000256" key="1">
    <source>
        <dbReference type="SAM" id="Phobius"/>
    </source>
</evidence>
<dbReference type="HOGENOM" id="CLU_1793310_0_0_0"/>
<dbReference type="STRING" id="745776.DGo_CA2593"/>
<feature type="transmembrane region" description="Helical" evidence="1">
    <location>
        <begin position="26"/>
        <end position="49"/>
    </location>
</feature>
<protein>
    <submittedName>
        <fullName evidence="2">Uncharacterized protein</fullName>
    </submittedName>
</protein>
<proteinExistence type="predicted"/>
<dbReference type="EMBL" id="CP002191">
    <property type="protein sequence ID" value="AFD26520.1"/>
    <property type="molecule type" value="Genomic_DNA"/>
</dbReference>
<feature type="transmembrane region" description="Helical" evidence="1">
    <location>
        <begin position="118"/>
        <end position="139"/>
    </location>
</feature>
<dbReference type="PATRIC" id="fig|745776.4.peg.2659"/>
<reference evidence="2 3" key="1">
    <citation type="journal article" date="2012" name="PLoS ONE">
        <title>Genome sequence and transcriptome analysis of the radioresistant bacterium Deinococcus gobiensis: insights into the extreme environmental adaptations.</title>
        <authorList>
            <person name="Yuan M."/>
            <person name="Chen M."/>
            <person name="Zhang W."/>
            <person name="Lu W."/>
            <person name="Wang J."/>
            <person name="Yang M."/>
            <person name="Zhao P."/>
            <person name="Tang R."/>
            <person name="Li X."/>
            <person name="Hao Y."/>
            <person name="Zhou Z."/>
            <person name="Zhan Y."/>
            <person name="Yu H."/>
            <person name="Teng C."/>
            <person name="Yan Y."/>
            <person name="Ping S."/>
            <person name="Wang Y."/>
            <person name="Lin M."/>
        </authorList>
    </citation>
    <scope>NUCLEOTIDE SEQUENCE [LARGE SCALE GENOMIC DNA]</scope>
    <source>
        <strain evidence="2 3">I-0</strain>
    </source>
</reference>
<evidence type="ECO:0000313" key="2">
    <source>
        <dbReference type="EMBL" id="AFD26520.1"/>
    </source>
</evidence>
<accession>H8GT68</accession>
<keyword evidence="3" id="KW-1185">Reference proteome</keyword>